<evidence type="ECO:0008006" key="2">
    <source>
        <dbReference type="Google" id="ProtNLM"/>
    </source>
</evidence>
<reference evidence="1" key="2">
    <citation type="submission" date="2024-06" db="EMBL/GenBank/DDBJ databases">
        <authorList>
            <person name="Petrova K.O."/>
            <person name="Toshchakov S.V."/>
            <person name="Boltjanskaja Y.V."/>
            <person name="Kevbrin V."/>
        </authorList>
    </citation>
    <scope>NUCLEOTIDE SEQUENCE</scope>
    <source>
        <strain evidence="1">Z-910T</strain>
    </source>
</reference>
<protein>
    <recommendedName>
        <fullName evidence="2">rRNA biogenesis protein rrp5</fullName>
    </recommendedName>
</protein>
<evidence type="ECO:0000313" key="1">
    <source>
        <dbReference type="EMBL" id="XBX74501.1"/>
    </source>
</evidence>
<dbReference type="AlphaFoldDB" id="A0AAU7VKX2"/>
<dbReference type="RefSeq" id="WP_350343253.1">
    <property type="nucleotide sequence ID" value="NZ_CP158367.1"/>
</dbReference>
<organism evidence="1">
    <name type="scientific">Proteinivorax tanatarense</name>
    <dbReference type="NCBI Taxonomy" id="1260629"/>
    <lineage>
        <taxon>Bacteria</taxon>
        <taxon>Bacillati</taxon>
        <taxon>Bacillota</taxon>
        <taxon>Clostridia</taxon>
        <taxon>Eubacteriales</taxon>
        <taxon>Proteinivoracaceae</taxon>
        <taxon>Proteinivorax</taxon>
    </lineage>
</organism>
<dbReference type="EMBL" id="CP158367">
    <property type="protein sequence ID" value="XBX74501.1"/>
    <property type="molecule type" value="Genomic_DNA"/>
</dbReference>
<proteinExistence type="predicted"/>
<gene>
    <name evidence="1" type="ORF">PRVXT_002545</name>
</gene>
<sequence>MKGTLQVAKDLRKLADSIEALAKEQQADGAEAATKKKKPSFKEVRGALAKLSQSGKQKEVKELITGFGAKKLSDIPEDKYAEILEKAGEI</sequence>
<name>A0AAU7VKX2_9FIRM</name>
<reference evidence="1" key="1">
    <citation type="journal article" date="2013" name="Extremophiles">
        <title>Proteinivorax tanatarense gen. nov., sp. nov., an anaerobic, haloalkaliphilic, proteolytic bacterium isolated from a decaying algal bloom, and proposal of Proteinivoraceae fam. nov.</title>
        <authorList>
            <person name="Kevbrin V."/>
            <person name="Boltyanskaya Y."/>
            <person name="Zhilina T."/>
            <person name="Kolganova T."/>
            <person name="Lavrentjeva E."/>
            <person name="Kuznetsov B."/>
        </authorList>
    </citation>
    <scope>NUCLEOTIDE SEQUENCE</scope>
    <source>
        <strain evidence="1">Z-910T</strain>
    </source>
</reference>
<accession>A0AAU7VKX2</accession>